<proteinExistence type="predicted"/>
<evidence type="ECO:0008006" key="2">
    <source>
        <dbReference type="Google" id="ProtNLM"/>
    </source>
</evidence>
<protein>
    <recommendedName>
        <fullName evidence="2">Post-SET domain-containing protein</fullName>
    </recommendedName>
</protein>
<accession>A0A0F9V0K9</accession>
<dbReference type="AlphaFoldDB" id="A0A0F9V0K9"/>
<name>A0A0F9V0K9_9ZZZZ</name>
<gene>
    <name evidence="1" type="ORF">LCGC14_0542280</name>
</gene>
<organism evidence="1">
    <name type="scientific">marine sediment metagenome</name>
    <dbReference type="NCBI Taxonomy" id="412755"/>
    <lineage>
        <taxon>unclassified sequences</taxon>
        <taxon>metagenomes</taxon>
        <taxon>ecological metagenomes</taxon>
    </lineage>
</organism>
<sequence>MTKDEFEKQYTKGSNVTIEWLHERGQHVFPCDCGEQGCCGWKMVNIKLESWTDTDQTDSEQK</sequence>
<dbReference type="EMBL" id="LAZR01000727">
    <property type="protein sequence ID" value="KKN59393.1"/>
    <property type="molecule type" value="Genomic_DNA"/>
</dbReference>
<reference evidence="1" key="1">
    <citation type="journal article" date="2015" name="Nature">
        <title>Complex archaea that bridge the gap between prokaryotes and eukaryotes.</title>
        <authorList>
            <person name="Spang A."/>
            <person name="Saw J.H."/>
            <person name="Jorgensen S.L."/>
            <person name="Zaremba-Niedzwiedzka K."/>
            <person name="Martijn J."/>
            <person name="Lind A.E."/>
            <person name="van Eijk R."/>
            <person name="Schleper C."/>
            <person name="Guy L."/>
            <person name="Ettema T.J."/>
        </authorList>
    </citation>
    <scope>NUCLEOTIDE SEQUENCE</scope>
</reference>
<evidence type="ECO:0000313" key="1">
    <source>
        <dbReference type="EMBL" id="KKN59393.1"/>
    </source>
</evidence>
<comment type="caution">
    <text evidence="1">The sequence shown here is derived from an EMBL/GenBank/DDBJ whole genome shotgun (WGS) entry which is preliminary data.</text>
</comment>